<dbReference type="InterPro" id="IPR022272">
    <property type="entry name" value="Lipocalin_CS"/>
</dbReference>
<dbReference type="Proteomes" id="UP000242188">
    <property type="component" value="Unassembled WGS sequence"/>
</dbReference>
<dbReference type="InterPro" id="IPR022271">
    <property type="entry name" value="Lipocalin_ApoD"/>
</dbReference>
<dbReference type="OrthoDB" id="565904at2759"/>
<evidence type="ECO:0000256" key="2">
    <source>
        <dbReference type="ARBA" id="ARBA00023121"/>
    </source>
</evidence>
<keyword evidence="5" id="KW-1133">Transmembrane helix</keyword>
<dbReference type="GO" id="GO:0000302">
    <property type="term" value="P:response to reactive oxygen species"/>
    <property type="evidence" value="ECO:0007669"/>
    <property type="project" value="TreeGrafter"/>
</dbReference>
<evidence type="ECO:0000313" key="8">
    <source>
        <dbReference type="Proteomes" id="UP000242188"/>
    </source>
</evidence>
<dbReference type="PIRSF" id="PIRSF036893">
    <property type="entry name" value="Lipocalin_ApoD"/>
    <property type="match status" value="1"/>
</dbReference>
<organism evidence="7 8">
    <name type="scientific">Mizuhopecten yessoensis</name>
    <name type="common">Japanese scallop</name>
    <name type="synonym">Patinopecten yessoensis</name>
    <dbReference type="NCBI Taxonomy" id="6573"/>
    <lineage>
        <taxon>Eukaryota</taxon>
        <taxon>Metazoa</taxon>
        <taxon>Spiralia</taxon>
        <taxon>Lophotrochozoa</taxon>
        <taxon>Mollusca</taxon>
        <taxon>Bivalvia</taxon>
        <taxon>Autobranchia</taxon>
        <taxon>Pteriomorphia</taxon>
        <taxon>Pectinida</taxon>
        <taxon>Pectinoidea</taxon>
        <taxon>Pectinidae</taxon>
        <taxon>Mizuhopecten</taxon>
    </lineage>
</organism>
<dbReference type="Gene3D" id="2.40.128.20">
    <property type="match status" value="1"/>
</dbReference>
<dbReference type="PANTHER" id="PTHR10612">
    <property type="entry name" value="APOLIPOPROTEIN D"/>
    <property type="match status" value="1"/>
</dbReference>
<comment type="caution">
    <text evidence="7">The sequence shown here is derived from an EMBL/GenBank/DDBJ whole genome shotgun (WGS) entry which is preliminary data.</text>
</comment>
<keyword evidence="3" id="KW-1015">Disulfide bond</keyword>
<dbReference type="PRINTS" id="PR01273">
    <property type="entry name" value="INVTBRTCOLOR"/>
</dbReference>
<accession>A0A210QCB7</accession>
<dbReference type="InterPro" id="IPR012674">
    <property type="entry name" value="Calycin"/>
</dbReference>
<dbReference type="GO" id="GO:0031409">
    <property type="term" value="F:pigment binding"/>
    <property type="evidence" value="ECO:0007669"/>
    <property type="project" value="InterPro"/>
</dbReference>
<dbReference type="PANTHER" id="PTHR10612:SF34">
    <property type="entry name" value="APOLIPOPROTEIN D"/>
    <property type="match status" value="1"/>
</dbReference>
<evidence type="ECO:0000256" key="4">
    <source>
        <dbReference type="PIRNR" id="PIRNR036893"/>
    </source>
</evidence>
<keyword evidence="5" id="KW-0812">Transmembrane</keyword>
<dbReference type="PROSITE" id="PS00213">
    <property type="entry name" value="LIPOCALIN"/>
    <property type="match status" value="1"/>
</dbReference>
<keyword evidence="7" id="KW-0449">Lipoprotein</keyword>
<dbReference type="GO" id="GO:0006629">
    <property type="term" value="P:lipid metabolic process"/>
    <property type="evidence" value="ECO:0007669"/>
    <property type="project" value="TreeGrafter"/>
</dbReference>
<dbReference type="InterPro" id="IPR003057">
    <property type="entry name" value="Invtbrt_color"/>
</dbReference>
<dbReference type="EMBL" id="NEDP02004192">
    <property type="protein sequence ID" value="OWF46397.1"/>
    <property type="molecule type" value="Genomic_DNA"/>
</dbReference>
<dbReference type="AlphaFoldDB" id="A0A210QCB7"/>
<evidence type="ECO:0000256" key="5">
    <source>
        <dbReference type="SAM" id="Phobius"/>
    </source>
</evidence>
<keyword evidence="8" id="KW-1185">Reference proteome</keyword>
<protein>
    <submittedName>
        <fullName evidence="7">Apolipoprotein D</fullName>
    </submittedName>
</protein>
<dbReference type="GO" id="GO:0005737">
    <property type="term" value="C:cytoplasm"/>
    <property type="evidence" value="ECO:0007669"/>
    <property type="project" value="TreeGrafter"/>
</dbReference>
<dbReference type="InterPro" id="IPR000566">
    <property type="entry name" value="Lipocln_cytosolic_FA-bd_dom"/>
</dbReference>
<sequence length="209" mass="23971">MEQNMAVQLQVLFILGMASYVMTAINFLIKFPDLMNQGPGCPKIPAIKDFNPEQYAGTWYEIQKLNNTLQINSKCVSYTQSATRNGSFDVDYRRIITLLGKNFDITTSGKFTRIDKKRPNLFSVVIKKLEMVNYYILETDYNNYSIAYTCSKMFGFPRIEMAWLLSRSKQNMISESEMANLYSKMTNLGIDASKFTESSQDSCEADFTI</sequence>
<gene>
    <name evidence="7" type="ORF">KP79_PYT09321</name>
</gene>
<comment type="similarity">
    <text evidence="1 4">Belongs to the calycin superfamily. Lipocalin family.</text>
</comment>
<proteinExistence type="inferred from homology"/>
<evidence type="ECO:0000313" key="7">
    <source>
        <dbReference type="EMBL" id="OWF46397.1"/>
    </source>
</evidence>
<reference evidence="7 8" key="1">
    <citation type="journal article" date="2017" name="Nat. Ecol. Evol.">
        <title>Scallop genome provides insights into evolution of bilaterian karyotype and development.</title>
        <authorList>
            <person name="Wang S."/>
            <person name="Zhang J."/>
            <person name="Jiao W."/>
            <person name="Li J."/>
            <person name="Xun X."/>
            <person name="Sun Y."/>
            <person name="Guo X."/>
            <person name="Huan P."/>
            <person name="Dong B."/>
            <person name="Zhang L."/>
            <person name="Hu X."/>
            <person name="Sun X."/>
            <person name="Wang J."/>
            <person name="Zhao C."/>
            <person name="Wang Y."/>
            <person name="Wang D."/>
            <person name="Huang X."/>
            <person name="Wang R."/>
            <person name="Lv J."/>
            <person name="Li Y."/>
            <person name="Zhang Z."/>
            <person name="Liu B."/>
            <person name="Lu W."/>
            <person name="Hui Y."/>
            <person name="Liang J."/>
            <person name="Zhou Z."/>
            <person name="Hou R."/>
            <person name="Li X."/>
            <person name="Liu Y."/>
            <person name="Li H."/>
            <person name="Ning X."/>
            <person name="Lin Y."/>
            <person name="Zhao L."/>
            <person name="Xing Q."/>
            <person name="Dou J."/>
            <person name="Li Y."/>
            <person name="Mao J."/>
            <person name="Guo H."/>
            <person name="Dou H."/>
            <person name="Li T."/>
            <person name="Mu C."/>
            <person name="Jiang W."/>
            <person name="Fu Q."/>
            <person name="Fu X."/>
            <person name="Miao Y."/>
            <person name="Liu J."/>
            <person name="Yu Q."/>
            <person name="Li R."/>
            <person name="Liao H."/>
            <person name="Li X."/>
            <person name="Kong Y."/>
            <person name="Jiang Z."/>
            <person name="Chourrout D."/>
            <person name="Li R."/>
            <person name="Bao Z."/>
        </authorList>
    </citation>
    <scope>NUCLEOTIDE SEQUENCE [LARGE SCALE GENOMIC DNA]</scope>
    <source>
        <strain evidence="7 8">PY_sf001</strain>
    </source>
</reference>
<keyword evidence="2" id="KW-0446">Lipid-binding</keyword>
<keyword evidence="5" id="KW-0472">Membrane</keyword>
<evidence type="ECO:0000256" key="3">
    <source>
        <dbReference type="ARBA" id="ARBA00023157"/>
    </source>
</evidence>
<dbReference type="Pfam" id="PF08212">
    <property type="entry name" value="Lipocalin_2"/>
    <property type="match status" value="1"/>
</dbReference>
<evidence type="ECO:0000256" key="1">
    <source>
        <dbReference type="ARBA" id="ARBA00006889"/>
    </source>
</evidence>
<dbReference type="SUPFAM" id="SSF50814">
    <property type="entry name" value="Lipocalins"/>
    <property type="match status" value="1"/>
</dbReference>
<feature type="domain" description="Lipocalin/cytosolic fatty-acid binding" evidence="6">
    <location>
        <begin position="53"/>
        <end position="198"/>
    </location>
</feature>
<feature type="transmembrane region" description="Helical" evidence="5">
    <location>
        <begin position="6"/>
        <end position="29"/>
    </location>
</feature>
<dbReference type="GO" id="GO:0008289">
    <property type="term" value="F:lipid binding"/>
    <property type="evidence" value="ECO:0007669"/>
    <property type="project" value="UniProtKB-KW"/>
</dbReference>
<evidence type="ECO:0000259" key="6">
    <source>
        <dbReference type="Pfam" id="PF08212"/>
    </source>
</evidence>
<name>A0A210QCB7_MIZYE</name>